<proteinExistence type="predicted"/>
<feature type="region of interest" description="Disordered" evidence="1">
    <location>
        <begin position="1"/>
        <end position="52"/>
    </location>
</feature>
<accession>A0A9W6S8P9</accession>
<evidence type="ECO:0000256" key="1">
    <source>
        <dbReference type="SAM" id="MobiDB-lite"/>
    </source>
</evidence>
<keyword evidence="3" id="KW-1185">Reference proteome</keyword>
<protein>
    <submittedName>
        <fullName evidence="2">Uncharacterized protein</fullName>
    </submittedName>
</protein>
<reference evidence="2" key="1">
    <citation type="submission" date="2023-03" db="EMBL/GenBank/DDBJ databases">
        <title>Actinoallomurus iriomotensis NBRC 103684.</title>
        <authorList>
            <person name="Ichikawa N."/>
            <person name="Sato H."/>
            <person name="Tonouchi N."/>
        </authorList>
    </citation>
    <scope>NUCLEOTIDE SEQUENCE</scope>
    <source>
        <strain evidence="2">NBRC 103684</strain>
    </source>
</reference>
<gene>
    <name evidence="2" type="ORF">Airi02_084800</name>
</gene>
<comment type="caution">
    <text evidence="2">The sequence shown here is derived from an EMBL/GenBank/DDBJ whole genome shotgun (WGS) entry which is preliminary data.</text>
</comment>
<evidence type="ECO:0000313" key="2">
    <source>
        <dbReference type="EMBL" id="GLY90551.1"/>
    </source>
</evidence>
<dbReference type="Proteomes" id="UP001165074">
    <property type="component" value="Unassembled WGS sequence"/>
</dbReference>
<dbReference type="EMBL" id="BSTK01000017">
    <property type="protein sequence ID" value="GLY90551.1"/>
    <property type="molecule type" value="Genomic_DNA"/>
</dbReference>
<evidence type="ECO:0000313" key="3">
    <source>
        <dbReference type="Proteomes" id="UP001165074"/>
    </source>
</evidence>
<sequence>MPTVPVRGDDPPEPPDVEGYRPPQPPTRRCRRRDHDPGRFQRKRSLPAVGDGLYPMRTQVPFTLSSWMAEPGRAGWWGAVVKPHADLDGPTGVRVAGALEEVEKLQPITSVVPTIMLGRYERSCRGLR</sequence>
<name>A0A9W6S8P9_9ACTN</name>
<organism evidence="2 3">
    <name type="scientific">Actinoallomurus iriomotensis</name>
    <dbReference type="NCBI Taxonomy" id="478107"/>
    <lineage>
        <taxon>Bacteria</taxon>
        <taxon>Bacillati</taxon>
        <taxon>Actinomycetota</taxon>
        <taxon>Actinomycetes</taxon>
        <taxon>Streptosporangiales</taxon>
        <taxon>Thermomonosporaceae</taxon>
        <taxon>Actinoallomurus</taxon>
    </lineage>
</organism>
<dbReference type="AlphaFoldDB" id="A0A9W6S8P9"/>